<dbReference type="Proteomes" id="UP000465866">
    <property type="component" value="Chromosome"/>
</dbReference>
<dbReference type="EMBL" id="AP022569">
    <property type="protein sequence ID" value="BBX44718.1"/>
    <property type="molecule type" value="Genomic_DNA"/>
</dbReference>
<protein>
    <submittedName>
        <fullName evidence="2">Uncharacterized protein</fullName>
    </submittedName>
</protein>
<dbReference type="AlphaFoldDB" id="A0A7I7KTD3"/>
<name>A0A7I7KTD3_9MYCO</name>
<reference evidence="2 3" key="1">
    <citation type="journal article" date="2019" name="Emerg. Microbes Infect.">
        <title>Comprehensive subspecies identification of 175 nontuberculous mycobacteria species based on 7547 genomic profiles.</title>
        <authorList>
            <person name="Matsumoto Y."/>
            <person name="Kinjo T."/>
            <person name="Motooka D."/>
            <person name="Nabeya D."/>
            <person name="Jung N."/>
            <person name="Uechi K."/>
            <person name="Horii T."/>
            <person name="Iida T."/>
            <person name="Fujita J."/>
            <person name="Nakamura S."/>
        </authorList>
    </citation>
    <scope>NUCLEOTIDE SEQUENCE [LARGE SCALE GENOMIC DNA]</scope>
    <source>
        <strain evidence="2 3">JCM 12404</strain>
    </source>
</reference>
<proteinExistence type="predicted"/>
<organism evidence="2 3">
    <name type="scientific">Mycobacterium cookii</name>
    <dbReference type="NCBI Taxonomy" id="1775"/>
    <lineage>
        <taxon>Bacteria</taxon>
        <taxon>Bacillati</taxon>
        <taxon>Actinomycetota</taxon>
        <taxon>Actinomycetes</taxon>
        <taxon>Mycobacteriales</taxon>
        <taxon>Mycobacteriaceae</taxon>
        <taxon>Mycobacterium</taxon>
    </lineage>
</organism>
<keyword evidence="3" id="KW-1185">Reference proteome</keyword>
<dbReference type="RefSeq" id="WP_163775125.1">
    <property type="nucleotide sequence ID" value="NZ_AP022569.1"/>
</dbReference>
<evidence type="ECO:0000256" key="1">
    <source>
        <dbReference type="SAM" id="Coils"/>
    </source>
</evidence>
<accession>A0A7I7KTD3</accession>
<sequence length="78" mass="8835">MGDRDALQAEVLIRALSDVRDKLISQMRRLEKHGSQMDALALRRDVNEAQSHIDTLRQRYFGVAPASQRTVSGQLGRM</sequence>
<evidence type="ECO:0000313" key="2">
    <source>
        <dbReference type="EMBL" id="BBX44718.1"/>
    </source>
</evidence>
<keyword evidence="1" id="KW-0175">Coiled coil</keyword>
<dbReference type="KEGG" id="mcoo:MCOO_07330"/>
<evidence type="ECO:0000313" key="3">
    <source>
        <dbReference type="Proteomes" id="UP000465866"/>
    </source>
</evidence>
<gene>
    <name evidence="2" type="ORF">MCOO_07330</name>
</gene>
<feature type="coiled-coil region" evidence="1">
    <location>
        <begin position="13"/>
        <end position="59"/>
    </location>
</feature>